<feature type="compositionally biased region" description="Basic and acidic residues" evidence="1">
    <location>
        <begin position="548"/>
        <end position="562"/>
    </location>
</feature>
<feature type="compositionally biased region" description="Polar residues" evidence="1">
    <location>
        <begin position="916"/>
        <end position="925"/>
    </location>
</feature>
<accession>A0ABD0JXV1</accession>
<feature type="compositionally biased region" description="Acidic residues" evidence="1">
    <location>
        <begin position="1481"/>
        <end position="1491"/>
    </location>
</feature>
<feature type="compositionally biased region" description="Low complexity" evidence="1">
    <location>
        <begin position="434"/>
        <end position="444"/>
    </location>
</feature>
<organism evidence="2 3">
    <name type="scientific">Batillaria attramentaria</name>
    <dbReference type="NCBI Taxonomy" id="370345"/>
    <lineage>
        <taxon>Eukaryota</taxon>
        <taxon>Metazoa</taxon>
        <taxon>Spiralia</taxon>
        <taxon>Lophotrochozoa</taxon>
        <taxon>Mollusca</taxon>
        <taxon>Gastropoda</taxon>
        <taxon>Caenogastropoda</taxon>
        <taxon>Sorbeoconcha</taxon>
        <taxon>Cerithioidea</taxon>
        <taxon>Batillariidae</taxon>
        <taxon>Batillaria</taxon>
    </lineage>
</organism>
<feature type="region of interest" description="Disordered" evidence="1">
    <location>
        <begin position="1379"/>
        <end position="1497"/>
    </location>
</feature>
<feature type="region of interest" description="Disordered" evidence="1">
    <location>
        <begin position="1154"/>
        <end position="1173"/>
    </location>
</feature>
<feature type="compositionally biased region" description="Polar residues" evidence="1">
    <location>
        <begin position="721"/>
        <end position="740"/>
    </location>
</feature>
<proteinExistence type="predicted"/>
<feature type="compositionally biased region" description="Low complexity" evidence="1">
    <location>
        <begin position="1398"/>
        <end position="1414"/>
    </location>
</feature>
<feature type="region of interest" description="Disordered" evidence="1">
    <location>
        <begin position="585"/>
        <end position="626"/>
    </location>
</feature>
<feature type="compositionally biased region" description="Polar residues" evidence="1">
    <location>
        <begin position="770"/>
        <end position="780"/>
    </location>
</feature>
<feature type="region of interest" description="Disordered" evidence="1">
    <location>
        <begin position="93"/>
        <end position="180"/>
    </location>
</feature>
<evidence type="ECO:0000313" key="2">
    <source>
        <dbReference type="EMBL" id="KAK7479522.1"/>
    </source>
</evidence>
<feature type="region of interest" description="Disordered" evidence="1">
    <location>
        <begin position="278"/>
        <end position="397"/>
    </location>
</feature>
<sequence>VPHNSFDNNNHLLYPLSISVKDGQPRSLLTQASSVKSSRLRERELCPVAPFPQAPPPKQRLVRKITFDFPEHLPPEQFEAFRRHIVSVASAAGAEQSVRVVEEHTSEEEDPIPMIQLQAPPKPKCKRQLSSDSNSPPDQLHVPRHQYPPPDQPLHQHPESRETEFHLATSPQSATSSRSGVVSVLSPVGSPVVSVLSRSAPVADVFMSNAMSPKRLKSEHGSIPCTPTKSPLVTPSSHGGVGKIQSETTHQPSPSRPKSGKKNKNSDIVFVFPELHKDELGSEEEEEDENNNYDYDSGRSSEQTVCGKSPRKKRDDETDSMSAKQEICHAQTHASSSQEACHILTQASPSEETCLTQTQHHTRANTSDVRPTARAARGRPTETFTPREQTPRDQKTEGSLLILQKLMSQKKDSMAREPPFPQSRSLPVSEAFTSCSPSSSRNASATVHVLPAGEEVHKDSKLATGDKDKATRVVVQASDHPQQRSEPSKTSASGAPPGHAFTGQHLYMLQRLREMEEKVSAGHPELSELGQTVCQPRSAEDNLSSRIQHPDYPAHDPDSLIQHPDHLAQHSEYLSHHDIRRAAPVEAVGTRGDQRGILGSRSLSMEGQGVEQPESYPPVMPHSASTPNLRQQINIACEEDEEEESRTARLCRSNENPFSFTDREIEKAQRLITRAVPQSRKGNPQIPPQSPKERHIQSLPEDSVPLFSQGRSPRDQEPNECRQSPTVHQSDTPSMWSTSVGPKENLMKSRQLSEPASLNLLERHPDSRQRVTVTSRQYSEPATPRRRDVDERLFYTHDSKHHLQYDIPHTRDTAAWPRHSAAFEPSQTSPNARNIHYSRDSDMRDPRHFSPFGFVSDGKLDSHETDASGLFAMGSETASRREVEIQLGGHARYQDTSSLHRPSHTYYRLSPGREPLSTNHTQSPASRYPHAGHTIPPDIGALRRQLMSAPESRMPDDDGVFEDEFRMPTPYPHRPPSFKTPAVSPHQIRQAWSSGRLGTSEFYTMADGTPKRSALRSQSNVEQSPNQAELDEMAHYKYLRSFSEHMSDPARLMEQLRLKSPNLYARLMEDILSRSTSPQPWSHETHQTEHVLNRPETSPTRARRRLFDPDAEYRPNSPTNDRATDFQRWSHTYPPPFLRRQSFSSNRRLRRTVSWREGGGEGGDTGDRQPGDLDVRIHCTNALAASSATSQDQRQESLCRRIENYIHQILQSHLQVRPALNTQAEVQQWNEQCYEIEKLIQEATELISKLSEHGRSVFDVTTGSVVIRLNCPTLLSVLDLRELLETGVLHGMVEMIFGGAKMRRLTGADRVRFRVTMSETQYKACLEELGAALFTTSSLSQQQKQLTCPRPRLHPKVSPLSKREIRSAENLLLIGTPPRSPLHVIESRSQSAHELMTSSPLSSPSWNSRSPSTPNKRERKFSYGDNSARKAFSELNLSDGETPATSPTKRKSFFASSQKENSGLSPFASSRVFPAARPTEAEDCPFAEDTENIGHGV</sequence>
<feature type="region of interest" description="Disordered" evidence="1">
    <location>
        <begin position="214"/>
        <end position="265"/>
    </location>
</feature>
<protein>
    <submittedName>
        <fullName evidence="2">Uncharacterized protein</fullName>
    </submittedName>
</protein>
<feature type="compositionally biased region" description="Basic and acidic residues" evidence="1">
    <location>
        <begin position="1083"/>
        <end position="1093"/>
    </location>
</feature>
<feature type="region of interest" description="Disordered" evidence="1">
    <location>
        <begin position="1075"/>
        <end position="1128"/>
    </location>
</feature>
<feature type="compositionally biased region" description="Polar residues" evidence="1">
    <location>
        <begin position="128"/>
        <end position="137"/>
    </location>
</feature>
<feature type="compositionally biased region" description="Basic and acidic residues" evidence="1">
    <location>
        <begin position="454"/>
        <end position="471"/>
    </location>
</feature>
<reference evidence="2 3" key="1">
    <citation type="journal article" date="2023" name="Sci. Data">
        <title>Genome assembly of the Korean intertidal mud-creeper Batillaria attramentaria.</title>
        <authorList>
            <person name="Patra A.K."/>
            <person name="Ho P.T."/>
            <person name="Jun S."/>
            <person name="Lee S.J."/>
            <person name="Kim Y."/>
            <person name="Won Y.J."/>
        </authorList>
    </citation>
    <scope>NUCLEOTIDE SEQUENCE [LARGE SCALE GENOMIC DNA]</scope>
    <source>
        <strain evidence="2">Wonlab-2016</strain>
    </source>
</reference>
<feature type="compositionally biased region" description="Polar residues" evidence="1">
    <location>
        <begin position="332"/>
        <end position="369"/>
    </location>
</feature>
<feature type="compositionally biased region" description="Basic and acidic residues" evidence="1">
    <location>
        <begin position="154"/>
        <end position="165"/>
    </location>
</feature>
<evidence type="ECO:0000313" key="3">
    <source>
        <dbReference type="Proteomes" id="UP001519460"/>
    </source>
</evidence>
<keyword evidence="3" id="KW-1185">Reference proteome</keyword>
<evidence type="ECO:0000256" key="1">
    <source>
        <dbReference type="SAM" id="MobiDB-lite"/>
    </source>
</evidence>
<feature type="compositionally biased region" description="Acidic residues" evidence="1">
    <location>
        <begin position="281"/>
        <end position="291"/>
    </location>
</feature>
<feature type="non-terminal residue" evidence="2">
    <location>
        <position position="1"/>
    </location>
</feature>
<feature type="region of interest" description="Disordered" evidence="1">
    <location>
        <begin position="517"/>
        <end position="562"/>
    </location>
</feature>
<feature type="compositionally biased region" description="Polar residues" evidence="1">
    <location>
        <begin position="1454"/>
        <end position="1468"/>
    </location>
</feature>
<name>A0ABD0JXV1_9CAEN</name>
<feature type="region of interest" description="Disordered" evidence="1">
    <location>
        <begin position="409"/>
        <end position="501"/>
    </location>
</feature>
<gene>
    <name evidence="2" type="ORF">BaRGS_00029239</name>
</gene>
<feature type="compositionally biased region" description="Polar residues" evidence="1">
    <location>
        <begin position="225"/>
        <end position="237"/>
    </location>
</feature>
<dbReference type="EMBL" id="JACVVK020000301">
    <property type="protein sequence ID" value="KAK7479522.1"/>
    <property type="molecule type" value="Genomic_DNA"/>
</dbReference>
<dbReference type="Proteomes" id="UP001519460">
    <property type="component" value="Unassembled WGS sequence"/>
</dbReference>
<comment type="caution">
    <text evidence="2">The sequence shown here is derived from an EMBL/GenBank/DDBJ whole genome shotgun (WGS) entry which is preliminary data.</text>
</comment>
<feature type="region of interest" description="Disordered" evidence="1">
    <location>
        <begin position="895"/>
        <end position="934"/>
    </location>
</feature>
<feature type="region of interest" description="Disordered" evidence="1">
    <location>
        <begin position="673"/>
        <end position="785"/>
    </location>
</feature>
<feature type="compositionally biased region" description="Polar residues" evidence="1">
    <location>
        <begin position="529"/>
        <end position="547"/>
    </location>
</feature>